<comment type="subcellular location">
    <subcellularLocation>
        <location evidence="1">Cell outer membrane</location>
    </subcellularLocation>
</comment>
<dbReference type="STRING" id="1203610.HMPREF1536_05260"/>
<accession>A0A0F5IKM1</accession>
<dbReference type="AlphaFoldDB" id="A0A0F5IKM1"/>
<dbReference type="Pfam" id="PF07980">
    <property type="entry name" value="SusD_RagB"/>
    <property type="match status" value="1"/>
</dbReference>
<feature type="domain" description="SusD-like N-terminal" evidence="7">
    <location>
        <begin position="37"/>
        <end position="214"/>
    </location>
</feature>
<sequence>MKTKKSIISLFILGVSLLTACEGVLEKYPLNLPSTETFLENEDQIKMAIVGMHSPLYLMYDWIPFMIYFDNASDIAAERDVKPEQLYHNPSAWQLKDLWTYMYNGISRCNFILDNINRSEGKVSEEKMNQYKAEVKTMRAYYYHVLVSMFGDVPLIEHVQSMDEAYVTRDAKEKVVDFILSECEASTPFLSRKNEPNTMAITQGFAWAIVARTALYNNRWEVAVNACKNIMELEGTEYILDESYENLTKIAGKTSKEIIWAVQFNQDDKTQLMPKRYLSRLGGGYSNKMPIQALVDSYECTDGYSIDKSSLYDPQHPWENRDPRLGYTVALPGTVFLGYQFETNKDSVKCWNYNVTPATRIDNLDATHTYASFSGYCWRKYVDAAEYRTDGASSINAIVFRYAEILLTYAEAKVELNQLDDSVYESINKIRARVGMPPVSNGKSQQELRAAIRKERKYELAGEGLRLFDIRRWEMAEKVMNGMCYGRVPTGYPSVAPSIDEYGNPDYSTYPEKDKLGTKLGVRFFDPAKHYLSPIPFDEIQTNKNLIQNPGY</sequence>
<evidence type="ECO:0000256" key="5">
    <source>
        <dbReference type="ARBA" id="ARBA00023237"/>
    </source>
</evidence>
<dbReference type="CDD" id="cd08977">
    <property type="entry name" value="SusD"/>
    <property type="match status" value="1"/>
</dbReference>
<evidence type="ECO:0000259" key="6">
    <source>
        <dbReference type="Pfam" id="PF07980"/>
    </source>
</evidence>
<dbReference type="InterPro" id="IPR011990">
    <property type="entry name" value="TPR-like_helical_dom_sf"/>
</dbReference>
<gene>
    <name evidence="8" type="ORF">HMPREF1536_05260</name>
</gene>
<evidence type="ECO:0000256" key="3">
    <source>
        <dbReference type="ARBA" id="ARBA00022729"/>
    </source>
</evidence>
<dbReference type="RefSeq" id="WP_052349817.1">
    <property type="nucleotide sequence ID" value="NZ_AUAE01000014.1"/>
</dbReference>
<evidence type="ECO:0000313" key="9">
    <source>
        <dbReference type="Proteomes" id="UP000033035"/>
    </source>
</evidence>
<dbReference type="Proteomes" id="UP000033035">
    <property type="component" value="Unassembled WGS sequence"/>
</dbReference>
<keyword evidence="5" id="KW-0998">Cell outer membrane</keyword>
<dbReference type="Pfam" id="PF14322">
    <property type="entry name" value="SusD-like_3"/>
    <property type="match status" value="1"/>
</dbReference>
<reference evidence="8 9" key="1">
    <citation type="submission" date="2013-04" db="EMBL/GenBank/DDBJ databases">
        <title>The Genome Sequence of Parabacteroides gordonii DSM 23371.</title>
        <authorList>
            <consortium name="The Broad Institute Genomics Platform"/>
            <person name="Earl A."/>
            <person name="Ward D."/>
            <person name="Feldgarden M."/>
            <person name="Gevers D."/>
            <person name="Martens E."/>
            <person name="Sakamoto M."/>
            <person name="Benno Y."/>
            <person name="Suzuki N."/>
            <person name="Matsunaga N."/>
            <person name="Koshihara K."/>
            <person name="Seki M."/>
            <person name="Komiya H."/>
            <person name="Walker B."/>
            <person name="Young S."/>
            <person name="Zeng Q."/>
            <person name="Gargeya S."/>
            <person name="Fitzgerald M."/>
            <person name="Haas B."/>
            <person name="Abouelleil A."/>
            <person name="Allen A.W."/>
            <person name="Alvarado L."/>
            <person name="Arachchi H.M."/>
            <person name="Berlin A.M."/>
            <person name="Chapman S.B."/>
            <person name="Gainer-Dewar J."/>
            <person name="Goldberg J."/>
            <person name="Griggs A."/>
            <person name="Gujja S."/>
            <person name="Hansen M."/>
            <person name="Howarth C."/>
            <person name="Imamovic A."/>
            <person name="Ireland A."/>
            <person name="Larimer J."/>
            <person name="McCowan C."/>
            <person name="Murphy C."/>
            <person name="Pearson M."/>
            <person name="Poon T.W."/>
            <person name="Priest M."/>
            <person name="Roberts A."/>
            <person name="Saif S."/>
            <person name="Shea T."/>
            <person name="Sisk P."/>
            <person name="Sykes S."/>
            <person name="Wortman J."/>
            <person name="Nusbaum C."/>
            <person name="Birren B."/>
        </authorList>
    </citation>
    <scope>NUCLEOTIDE SEQUENCE [LARGE SCALE GENOMIC DNA]</scope>
    <source>
        <strain evidence="8 9">MS-1</strain>
    </source>
</reference>
<dbReference type="GO" id="GO:0009279">
    <property type="term" value="C:cell outer membrane"/>
    <property type="evidence" value="ECO:0007669"/>
    <property type="project" value="UniProtKB-SubCell"/>
</dbReference>
<dbReference type="EMBL" id="AQHW01000030">
    <property type="protein sequence ID" value="KKB46028.1"/>
    <property type="molecule type" value="Genomic_DNA"/>
</dbReference>
<evidence type="ECO:0000256" key="1">
    <source>
        <dbReference type="ARBA" id="ARBA00004442"/>
    </source>
</evidence>
<dbReference type="HOGENOM" id="CLU_015553_0_0_10"/>
<dbReference type="InterPro" id="IPR033985">
    <property type="entry name" value="SusD-like_N"/>
</dbReference>
<evidence type="ECO:0000256" key="4">
    <source>
        <dbReference type="ARBA" id="ARBA00023136"/>
    </source>
</evidence>
<dbReference type="PROSITE" id="PS51257">
    <property type="entry name" value="PROKAR_LIPOPROTEIN"/>
    <property type="match status" value="1"/>
</dbReference>
<name>A0A0F5IKM1_9BACT</name>
<dbReference type="InterPro" id="IPR012944">
    <property type="entry name" value="SusD_RagB_dom"/>
</dbReference>
<evidence type="ECO:0000256" key="2">
    <source>
        <dbReference type="ARBA" id="ARBA00006275"/>
    </source>
</evidence>
<organism evidence="8 9">
    <name type="scientific">Parabacteroides gordonii MS-1 = DSM 23371</name>
    <dbReference type="NCBI Taxonomy" id="1203610"/>
    <lineage>
        <taxon>Bacteria</taxon>
        <taxon>Pseudomonadati</taxon>
        <taxon>Bacteroidota</taxon>
        <taxon>Bacteroidia</taxon>
        <taxon>Bacteroidales</taxon>
        <taxon>Tannerellaceae</taxon>
        <taxon>Parabacteroides</taxon>
    </lineage>
</organism>
<evidence type="ECO:0008006" key="10">
    <source>
        <dbReference type="Google" id="ProtNLM"/>
    </source>
</evidence>
<keyword evidence="9" id="KW-1185">Reference proteome</keyword>
<comment type="caution">
    <text evidence="8">The sequence shown here is derived from an EMBL/GenBank/DDBJ whole genome shotgun (WGS) entry which is preliminary data.</text>
</comment>
<evidence type="ECO:0000259" key="7">
    <source>
        <dbReference type="Pfam" id="PF14322"/>
    </source>
</evidence>
<feature type="domain" description="RagB/SusD" evidence="6">
    <location>
        <begin position="256"/>
        <end position="552"/>
    </location>
</feature>
<dbReference type="PATRIC" id="fig|1203610.3.peg.5375"/>
<dbReference type="SUPFAM" id="SSF48452">
    <property type="entry name" value="TPR-like"/>
    <property type="match status" value="1"/>
</dbReference>
<proteinExistence type="inferred from homology"/>
<keyword evidence="3" id="KW-0732">Signal</keyword>
<protein>
    <recommendedName>
        <fullName evidence="10">RagB/SusD domain-containing protein</fullName>
    </recommendedName>
</protein>
<keyword evidence="4" id="KW-0472">Membrane</keyword>
<comment type="similarity">
    <text evidence="2">Belongs to the SusD family.</text>
</comment>
<evidence type="ECO:0000313" key="8">
    <source>
        <dbReference type="EMBL" id="KKB46028.1"/>
    </source>
</evidence>
<dbReference type="Gene3D" id="1.25.40.390">
    <property type="match status" value="1"/>
</dbReference>